<keyword evidence="3" id="KW-1185">Reference proteome</keyword>
<name>A0A1H5Y3P7_9ACTN</name>
<keyword evidence="1" id="KW-0732">Signal</keyword>
<feature type="chain" id="PRO_5038347314" evidence="1">
    <location>
        <begin position="18"/>
        <end position="50"/>
    </location>
</feature>
<accession>A0A1H5Y3P7</accession>
<reference evidence="2 3" key="1">
    <citation type="submission" date="2016-10" db="EMBL/GenBank/DDBJ databases">
        <authorList>
            <person name="de Groot N.N."/>
        </authorList>
    </citation>
    <scope>NUCLEOTIDE SEQUENCE [LARGE SCALE GENOMIC DNA]</scope>
    <source>
        <strain evidence="2 3">CGMCC 4.7037</strain>
    </source>
</reference>
<proteinExistence type="predicted"/>
<evidence type="ECO:0000313" key="2">
    <source>
        <dbReference type="EMBL" id="SEG18644.1"/>
    </source>
</evidence>
<evidence type="ECO:0000313" key="3">
    <source>
        <dbReference type="Proteomes" id="UP000236732"/>
    </source>
</evidence>
<protein>
    <submittedName>
        <fullName evidence="2">Uncharacterized protein</fullName>
    </submittedName>
</protein>
<evidence type="ECO:0000256" key="1">
    <source>
        <dbReference type="SAM" id="SignalP"/>
    </source>
</evidence>
<gene>
    <name evidence="2" type="ORF">SAMN05444920_102127</name>
</gene>
<dbReference type="Proteomes" id="UP000236732">
    <property type="component" value="Unassembled WGS sequence"/>
</dbReference>
<sequence length="50" mass="5239">MVAFRAAFFLTIAVALAGAVTIQPAEMTPRPLAAAERDVPVTTHDVTWGG</sequence>
<dbReference type="EMBL" id="FNVT01000002">
    <property type="protein sequence ID" value="SEG18644.1"/>
    <property type="molecule type" value="Genomic_DNA"/>
</dbReference>
<organism evidence="2 3">
    <name type="scientific">Nonomuraea solani</name>
    <dbReference type="NCBI Taxonomy" id="1144553"/>
    <lineage>
        <taxon>Bacteria</taxon>
        <taxon>Bacillati</taxon>
        <taxon>Actinomycetota</taxon>
        <taxon>Actinomycetes</taxon>
        <taxon>Streptosporangiales</taxon>
        <taxon>Streptosporangiaceae</taxon>
        <taxon>Nonomuraea</taxon>
    </lineage>
</organism>
<feature type="signal peptide" evidence="1">
    <location>
        <begin position="1"/>
        <end position="17"/>
    </location>
</feature>
<dbReference type="AlphaFoldDB" id="A0A1H5Y3P7"/>